<protein>
    <submittedName>
        <fullName evidence="2">Uncharacterized protein</fullName>
    </submittedName>
</protein>
<sequence>MVNKSQEQPPTNKSRMSLFIELRARSAGPLFPSLCLDRPPHPRTTTIHCSPDTRRAKPPPSPRPIASVKDVMVSRTEGIDMEKYPLHRRLFDSERPLLFTDAAVLAAYDQYLISSPNMIEIPEPHVYQHETVRARADGRFAAVDPHQHPQLYHKNWAWAPLIPRPDCTSTHVARRWGWDRFQYKYWARSSDNSAIGRLSPEACGGLRAMLNDVQEKSDTWFLSNSGQKPDDTASALRDFEATVIHLETTPVTYRDALATFAHLQRSYLSLHAFMDYKTIVYPRMQSPSPLLPHEVNLQWMGAFTDDPATCKMLYDIGVPVWYIRRPHQIPPDMNILHHASVTPANVCYQDFYDESSRLCPFPVLRSNGPGSWERLKACRLRAASKWILEAPATATTEATMSSQLEKQRHANYDGSSTSQRDRWTIYKHELMPACDHGWYYSLQAVKTEVEARAAGERAKQSTSRGKARGVHALGVRRAEDTRGSGRVGHGLRFPDPALLCSAKDVGRRSTYIANWMRARKELINDVDARYFDKQWASAKGWRPFLLGNMEPGVQLSKTERAEAEKFMACFSLDARKATRQDVFKAPPPIQWRGEDVDLVRLANAPPLDIRRIVWEAAELSFRYEFLALDHHLASKEWDKDRRARMRRVCDAFDVPSNIEVLAVSDVPLPSQESPRGLHINHPDDAVALHHWELFRRLINQWDSVERFAEFTGEPSRMDRWNYPQRMMKHYIREFERHTGRPPILPLLFPFV</sequence>
<evidence type="ECO:0000313" key="3">
    <source>
        <dbReference type="Proteomes" id="UP000053558"/>
    </source>
</evidence>
<dbReference type="KEGG" id="cput:CONPUDRAFT_160581"/>
<dbReference type="OMA" id="TIYKHEL"/>
<accession>R7SFP3</accession>
<reference evidence="3" key="1">
    <citation type="journal article" date="2012" name="Science">
        <title>The Paleozoic origin of enzymatic lignin decomposition reconstructed from 31 fungal genomes.</title>
        <authorList>
            <person name="Floudas D."/>
            <person name="Binder M."/>
            <person name="Riley R."/>
            <person name="Barry K."/>
            <person name="Blanchette R.A."/>
            <person name="Henrissat B."/>
            <person name="Martinez A.T."/>
            <person name="Otillar R."/>
            <person name="Spatafora J.W."/>
            <person name="Yadav J.S."/>
            <person name="Aerts A."/>
            <person name="Benoit I."/>
            <person name="Boyd A."/>
            <person name="Carlson A."/>
            <person name="Copeland A."/>
            <person name="Coutinho P.M."/>
            <person name="de Vries R.P."/>
            <person name="Ferreira P."/>
            <person name="Findley K."/>
            <person name="Foster B."/>
            <person name="Gaskell J."/>
            <person name="Glotzer D."/>
            <person name="Gorecki P."/>
            <person name="Heitman J."/>
            <person name="Hesse C."/>
            <person name="Hori C."/>
            <person name="Igarashi K."/>
            <person name="Jurgens J.A."/>
            <person name="Kallen N."/>
            <person name="Kersten P."/>
            <person name="Kohler A."/>
            <person name="Kuees U."/>
            <person name="Kumar T.K.A."/>
            <person name="Kuo A."/>
            <person name="LaButti K."/>
            <person name="Larrondo L.F."/>
            <person name="Lindquist E."/>
            <person name="Ling A."/>
            <person name="Lombard V."/>
            <person name="Lucas S."/>
            <person name="Lundell T."/>
            <person name="Martin R."/>
            <person name="McLaughlin D.J."/>
            <person name="Morgenstern I."/>
            <person name="Morin E."/>
            <person name="Murat C."/>
            <person name="Nagy L.G."/>
            <person name="Nolan M."/>
            <person name="Ohm R.A."/>
            <person name="Patyshakuliyeva A."/>
            <person name="Rokas A."/>
            <person name="Ruiz-Duenas F.J."/>
            <person name="Sabat G."/>
            <person name="Salamov A."/>
            <person name="Samejima M."/>
            <person name="Schmutz J."/>
            <person name="Slot J.C."/>
            <person name="St John F."/>
            <person name="Stenlid J."/>
            <person name="Sun H."/>
            <person name="Sun S."/>
            <person name="Syed K."/>
            <person name="Tsang A."/>
            <person name="Wiebenga A."/>
            <person name="Young D."/>
            <person name="Pisabarro A."/>
            <person name="Eastwood D.C."/>
            <person name="Martin F."/>
            <person name="Cullen D."/>
            <person name="Grigoriev I.V."/>
            <person name="Hibbett D.S."/>
        </authorList>
    </citation>
    <scope>NUCLEOTIDE SEQUENCE [LARGE SCALE GENOMIC DNA]</scope>
    <source>
        <strain evidence="3">RWD-64-598 SS2</strain>
    </source>
</reference>
<gene>
    <name evidence="2" type="ORF">CONPUDRAFT_160581</name>
</gene>
<dbReference type="Proteomes" id="UP000053558">
    <property type="component" value="Unassembled WGS sequence"/>
</dbReference>
<dbReference type="EMBL" id="JH711603">
    <property type="protein sequence ID" value="EIW73909.1"/>
    <property type="molecule type" value="Genomic_DNA"/>
</dbReference>
<name>R7SFP3_CONPW</name>
<evidence type="ECO:0000313" key="2">
    <source>
        <dbReference type="EMBL" id="EIW73909.1"/>
    </source>
</evidence>
<proteinExistence type="predicted"/>
<dbReference type="GeneID" id="19204335"/>
<evidence type="ECO:0000256" key="1">
    <source>
        <dbReference type="SAM" id="MobiDB-lite"/>
    </source>
</evidence>
<feature type="region of interest" description="Disordered" evidence="1">
    <location>
        <begin position="43"/>
        <end position="66"/>
    </location>
</feature>
<organism evidence="2 3">
    <name type="scientific">Coniophora puteana (strain RWD-64-598)</name>
    <name type="common">Brown rot fungus</name>
    <dbReference type="NCBI Taxonomy" id="741705"/>
    <lineage>
        <taxon>Eukaryota</taxon>
        <taxon>Fungi</taxon>
        <taxon>Dikarya</taxon>
        <taxon>Basidiomycota</taxon>
        <taxon>Agaricomycotina</taxon>
        <taxon>Agaricomycetes</taxon>
        <taxon>Agaricomycetidae</taxon>
        <taxon>Boletales</taxon>
        <taxon>Coniophorineae</taxon>
        <taxon>Coniophoraceae</taxon>
        <taxon>Coniophora</taxon>
    </lineage>
</organism>
<dbReference type="OrthoDB" id="3266753at2759"/>
<dbReference type="AlphaFoldDB" id="R7SFP3"/>
<dbReference type="RefSeq" id="XP_007775913.1">
    <property type="nucleotide sequence ID" value="XM_007777723.1"/>
</dbReference>
<keyword evidence="3" id="KW-1185">Reference proteome</keyword>